<keyword evidence="4 8" id="KW-0812">Transmembrane</keyword>
<evidence type="ECO:0000256" key="5">
    <source>
        <dbReference type="ARBA" id="ARBA00022989"/>
    </source>
</evidence>
<comment type="caution">
    <text evidence="10">The sequence shown here is derived from an EMBL/GenBank/DDBJ whole genome shotgun (WGS) entry which is preliminary data.</text>
</comment>
<feature type="transmembrane region" description="Helical" evidence="8">
    <location>
        <begin position="214"/>
        <end position="232"/>
    </location>
</feature>
<protein>
    <recommendedName>
        <fullName evidence="9">Major facilitator superfamily (MFS) profile domain-containing protein</fullName>
    </recommendedName>
</protein>
<evidence type="ECO:0000256" key="8">
    <source>
        <dbReference type="SAM" id="Phobius"/>
    </source>
</evidence>
<evidence type="ECO:0000313" key="11">
    <source>
        <dbReference type="Proteomes" id="UP001501000"/>
    </source>
</evidence>
<dbReference type="InterPro" id="IPR011701">
    <property type="entry name" value="MFS"/>
</dbReference>
<evidence type="ECO:0000259" key="9">
    <source>
        <dbReference type="PROSITE" id="PS50850"/>
    </source>
</evidence>
<dbReference type="Proteomes" id="UP001501000">
    <property type="component" value="Unassembled WGS sequence"/>
</dbReference>
<dbReference type="Pfam" id="PF07690">
    <property type="entry name" value="MFS_1"/>
    <property type="match status" value="1"/>
</dbReference>
<proteinExistence type="predicted"/>
<evidence type="ECO:0000313" key="10">
    <source>
        <dbReference type="EMBL" id="GAA3919842.1"/>
    </source>
</evidence>
<dbReference type="RefSeq" id="WP_345282903.1">
    <property type="nucleotide sequence ID" value="NZ_BAABAJ010000008.1"/>
</dbReference>
<dbReference type="InterPro" id="IPR050171">
    <property type="entry name" value="MFS_Transporters"/>
</dbReference>
<dbReference type="PROSITE" id="PS50850">
    <property type="entry name" value="MFS"/>
    <property type="match status" value="1"/>
</dbReference>
<feature type="transmembrane region" description="Helical" evidence="8">
    <location>
        <begin position="343"/>
        <end position="363"/>
    </location>
</feature>
<feature type="transmembrane region" description="Helical" evidence="8">
    <location>
        <begin position="244"/>
        <end position="263"/>
    </location>
</feature>
<feature type="region of interest" description="Disordered" evidence="7">
    <location>
        <begin position="402"/>
        <end position="461"/>
    </location>
</feature>
<feature type="transmembrane region" description="Helical" evidence="8">
    <location>
        <begin position="16"/>
        <end position="38"/>
    </location>
</feature>
<dbReference type="InterPro" id="IPR020846">
    <property type="entry name" value="MFS_dom"/>
</dbReference>
<keyword evidence="6 8" id="KW-0472">Membrane</keyword>
<dbReference type="Gene3D" id="1.20.1250.20">
    <property type="entry name" value="MFS general substrate transporter like domains"/>
    <property type="match status" value="2"/>
</dbReference>
<evidence type="ECO:0000256" key="1">
    <source>
        <dbReference type="ARBA" id="ARBA00004651"/>
    </source>
</evidence>
<feature type="transmembrane region" description="Helical" evidence="8">
    <location>
        <begin position="44"/>
        <end position="61"/>
    </location>
</feature>
<feature type="transmembrane region" description="Helical" evidence="8">
    <location>
        <begin position="375"/>
        <end position="395"/>
    </location>
</feature>
<accession>A0ABP7MCL7</accession>
<feature type="domain" description="Major facilitator superfamily (MFS) profile" evidence="9">
    <location>
        <begin position="15"/>
        <end position="398"/>
    </location>
</feature>
<dbReference type="InterPro" id="IPR036259">
    <property type="entry name" value="MFS_trans_sf"/>
</dbReference>
<dbReference type="EMBL" id="BAABAJ010000008">
    <property type="protein sequence ID" value="GAA3919842.1"/>
    <property type="molecule type" value="Genomic_DNA"/>
</dbReference>
<evidence type="ECO:0000256" key="7">
    <source>
        <dbReference type="SAM" id="MobiDB-lite"/>
    </source>
</evidence>
<feature type="transmembrane region" description="Helical" evidence="8">
    <location>
        <begin position="275"/>
        <end position="294"/>
    </location>
</feature>
<evidence type="ECO:0000256" key="6">
    <source>
        <dbReference type="ARBA" id="ARBA00023136"/>
    </source>
</evidence>
<evidence type="ECO:0000256" key="4">
    <source>
        <dbReference type="ARBA" id="ARBA00022692"/>
    </source>
</evidence>
<keyword evidence="11" id="KW-1185">Reference proteome</keyword>
<keyword evidence="3" id="KW-1003">Cell membrane</keyword>
<keyword evidence="5 8" id="KW-1133">Transmembrane helix</keyword>
<dbReference type="PANTHER" id="PTHR23517:SF2">
    <property type="entry name" value="MULTIDRUG RESISTANCE PROTEIN MDTH"/>
    <property type="match status" value="1"/>
</dbReference>
<sequence length="473" mass="48404">MSRGRRGLPPWCDGPVLVLLVAAFVSGVGVFLVVPYLALHLRDGAGLSSAAVGLLLGLSYWSTRVSGLAAGALTHRWGMRRVMVLGSLLRVAGYPLLLGDSLAQVTFAVLLIGTGAGVFSPVARAALLRAVAEEHQLRAIAVRNMSANTGAALGPLVGMLVFVRGPEVLFALAAVAFAALIPLVWRLRLPEAEDGAGAGPAYWRGAVALAGRRPVLLITAATTLLGLAVVQLESAFPLLVTSGTSVWPAGGLFLVNAVLVILAQPAVTRAVTGRAVRPVFVAGFALFAAAFVLLSAPASWWPLWLLAIGVFSVGEVAVSLWIDDRVRAQGADDATTVYGVSGVGDACGGLVGALFGAALIGGTRHPTPAADGWSGYWALAPLLMAVVLALIPLLPAAARTGAPGRGAEATADPGAEAATTADPEVAAGRREAPYEPAAPAGRTGADALPDHSDPLPVVRLDDFGALTKEEVRR</sequence>
<gene>
    <name evidence="10" type="ORF">GCM10022244_31210</name>
</gene>
<name>A0ABP7MCL7_9ACTN</name>
<organism evidence="10 11">
    <name type="scientific">Streptomyces gulbargensis</name>
    <dbReference type="NCBI Taxonomy" id="364901"/>
    <lineage>
        <taxon>Bacteria</taxon>
        <taxon>Bacillati</taxon>
        <taxon>Actinomycetota</taxon>
        <taxon>Actinomycetes</taxon>
        <taxon>Kitasatosporales</taxon>
        <taxon>Streptomycetaceae</taxon>
        <taxon>Streptomyces</taxon>
    </lineage>
</organism>
<feature type="compositionally biased region" description="Basic and acidic residues" evidence="7">
    <location>
        <begin position="448"/>
        <end position="461"/>
    </location>
</feature>
<feature type="transmembrane region" description="Helical" evidence="8">
    <location>
        <begin position="105"/>
        <end position="128"/>
    </location>
</feature>
<dbReference type="SUPFAM" id="SSF103473">
    <property type="entry name" value="MFS general substrate transporter"/>
    <property type="match status" value="1"/>
</dbReference>
<evidence type="ECO:0000256" key="2">
    <source>
        <dbReference type="ARBA" id="ARBA00022448"/>
    </source>
</evidence>
<dbReference type="PANTHER" id="PTHR23517">
    <property type="entry name" value="RESISTANCE PROTEIN MDTM, PUTATIVE-RELATED-RELATED"/>
    <property type="match status" value="1"/>
</dbReference>
<feature type="transmembrane region" description="Helical" evidence="8">
    <location>
        <begin position="168"/>
        <end position="185"/>
    </location>
</feature>
<feature type="compositionally biased region" description="Low complexity" evidence="7">
    <location>
        <begin position="402"/>
        <end position="426"/>
    </location>
</feature>
<evidence type="ECO:0000256" key="3">
    <source>
        <dbReference type="ARBA" id="ARBA00022475"/>
    </source>
</evidence>
<reference evidence="11" key="1">
    <citation type="journal article" date="2019" name="Int. J. Syst. Evol. Microbiol.">
        <title>The Global Catalogue of Microorganisms (GCM) 10K type strain sequencing project: providing services to taxonomists for standard genome sequencing and annotation.</title>
        <authorList>
            <consortium name="The Broad Institute Genomics Platform"/>
            <consortium name="The Broad Institute Genome Sequencing Center for Infectious Disease"/>
            <person name="Wu L."/>
            <person name="Ma J."/>
        </authorList>
    </citation>
    <scope>NUCLEOTIDE SEQUENCE [LARGE SCALE GENOMIC DNA]</scope>
    <source>
        <strain evidence="11">JCM 16956</strain>
    </source>
</reference>
<feature type="transmembrane region" description="Helical" evidence="8">
    <location>
        <begin position="300"/>
        <end position="322"/>
    </location>
</feature>
<keyword evidence="2" id="KW-0813">Transport</keyword>
<comment type="subcellular location">
    <subcellularLocation>
        <location evidence="1">Cell membrane</location>
        <topology evidence="1">Multi-pass membrane protein</topology>
    </subcellularLocation>
</comment>
<feature type="transmembrane region" description="Helical" evidence="8">
    <location>
        <begin position="140"/>
        <end position="162"/>
    </location>
</feature>